<keyword evidence="2" id="KW-0964">Secreted</keyword>
<feature type="compositionally biased region" description="Low complexity" evidence="9">
    <location>
        <begin position="740"/>
        <end position="763"/>
    </location>
</feature>
<comment type="similarity">
    <text evidence="1 8">Belongs to the peptidase S8 family.</text>
</comment>
<feature type="compositionally biased region" description="Basic and acidic residues" evidence="9">
    <location>
        <begin position="1798"/>
        <end position="1808"/>
    </location>
</feature>
<feature type="compositionally biased region" description="Basic and acidic residues" evidence="9">
    <location>
        <begin position="729"/>
        <end position="738"/>
    </location>
</feature>
<dbReference type="InterPro" id="IPR036852">
    <property type="entry name" value="Peptidase_S8/S53_dom_sf"/>
</dbReference>
<feature type="region of interest" description="Disordered" evidence="9">
    <location>
        <begin position="930"/>
        <end position="951"/>
    </location>
</feature>
<dbReference type="GO" id="GO:0006508">
    <property type="term" value="P:proteolysis"/>
    <property type="evidence" value="ECO:0007669"/>
    <property type="project" value="UniProtKB-KW"/>
</dbReference>
<evidence type="ECO:0000313" key="11">
    <source>
        <dbReference type="EMBL" id="KAG9321881.1"/>
    </source>
</evidence>
<reference evidence="11" key="1">
    <citation type="submission" date="2021-07" db="EMBL/GenBank/DDBJ databases">
        <title>Draft genome of Mortierella alpina, strain LL118, isolated from an aspen leaf litter sample.</title>
        <authorList>
            <person name="Yang S."/>
            <person name="Vinatzer B.A."/>
        </authorList>
    </citation>
    <scope>NUCLEOTIDE SEQUENCE</scope>
    <source>
        <strain evidence="11">LL118</strain>
    </source>
</reference>
<feature type="compositionally biased region" description="Basic and acidic residues" evidence="9">
    <location>
        <begin position="2146"/>
        <end position="2158"/>
    </location>
</feature>
<dbReference type="Gene3D" id="3.30.200.20">
    <property type="entry name" value="Phosphorylase Kinase, domain 1"/>
    <property type="match status" value="1"/>
</dbReference>
<feature type="domain" description="Protein kinase" evidence="10">
    <location>
        <begin position="214"/>
        <end position="822"/>
    </location>
</feature>
<gene>
    <name evidence="11" type="ORF">KVV02_008184</name>
</gene>
<feature type="region of interest" description="Disordered" evidence="9">
    <location>
        <begin position="2131"/>
        <end position="2180"/>
    </location>
</feature>
<dbReference type="Proteomes" id="UP000717515">
    <property type="component" value="Unassembled WGS sequence"/>
</dbReference>
<dbReference type="PROSITE" id="PS00137">
    <property type="entry name" value="SUBTILASE_HIS"/>
    <property type="match status" value="1"/>
</dbReference>
<evidence type="ECO:0000256" key="6">
    <source>
        <dbReference type="ARBA" id="ARBA00022825"/>
    </source>
</evidence>
<feature type="compositionally biased region" description="Polar residues" evidence="9">
    <location>
        <begin position="431"/>
        <end position="450"/>
    </location>
</feature>
<dbReference type="PRINTS" id="PR00723">
    <property type="entry name" value="SUBTILISIN"/>
</dbReference>
<dbReference type="CDD" id="cd00538">
    <property type="entry name" value="PA"/>
    <property type="match status" value="1"/>
</dbReference>
<dbReference type="Pfam" id="PF00082">
    <property type="entry name" value="Peptidase_S8"/>
    <property type="match status" value="1"/>
</dbReference>
<comment type="caution">
    <text evidence="11">The sequence shown here is derived from an EMBL/GenBank/DDBJ whole genome shotgun (WGS) entry which is preliminary data.</text>
</comment>
<proteinExistence type="inferred from homology"/>
<evidence type="ECO:0000256" key="8">
    <source>
        <dbReference type="PROSITE-ProRule" id="PRU01240"/>
    </source>
</evidence>
<dbReference type="CDD" id="cd07489">
    <property type="entry name" value="Peptidases_S8_5"/>
    <property type="match status" value="1"/>
</dbReference>
<feature type="compositionally biased region" description="Acidic residues" evidence="9">
    <location>
        <begin position="147"/>
        <end position="171"/>
    </location>
</feature>
<dbReference type="InterPro" id="IPR011009">
    <property type="entry name" value="Kinase-like_dom_sf"/>
</dbReference>
<dbReference type="GO" id="GO:0004252">
    <property type="term" value="F:serine-type endopeptidase activity"/>
    <property type="evidence" value="ECO:0007669"/>
    <property type="project" value="UniProtKB-UniRule"/>
</dbReference>
<feature type="region of interest" description="Disordered" evidence="9">
    <location>
        <begin position="968"/>
        <end position="1020"/>
    </location>
</feature>
<feature type="region of interest" description="Disordered" evidence="9">
    <location>
        <begin position="1788"/>
        <end position="1853"/>
    </location>
</feature>
<sequence>MSAHRAAALQPPEAQQGPPTPSSMSTSPTNSREKRPRDENTETGASDDRKQKRTSTASVAQPARQSSSKGQDGGRSTRGKTSESKVGATDKWTHARRTRRNNTEDTHRDPVAQPADDAFRPIQSQKADVRLSGEEQGPGDETISAENMDEDQAEAEAEAEANLEDTAEQDQDSVAAHPPSEGDEEEINKGAVPDYVRREIEEFEQGFNGLQGRFKLLDKIGEGTFSSVYKAIDLEHDLYDNSDWDYDMDAPAESSSASNMEMIPAKPANAESGKVVAIKRIYVTSSPVRIQNEIAILHDLSGHKNVVPLITAFRFKDQVIVVLPYFEHHDFRDYYEDLPMDDIRCYFRALLKALAHVHSHKIIHRDIKPSNFLFDLRRKTGLLVDFGLAERQESHPVKPRHASVVSRNASLTSRAPSKGNSSSAELKPRAAQQNKENSVPTTPSGGTATAVQMPGLGSSATLLTTAAHSTPASRDIIQRTTTTTAPVAAVNATSISPLQRRSQVGYTATASIPTSGMGSAPSVAPKAQIGLPNISSAAQNGSSAQPRQIQDRSKTTSALQGNATAVSHGSSVAPPAPAAQSTNSLNYVRPPKTTGGAAIPHPALVVGAREPGFLKKDLRPVMRVNRAGTRGFRAPEILFRHYRQTVAIDIWAVGVTLFSFLSGRFPFFHSNDDAEALLEIAVLFGYREMRRAAARFNRTFVCNVPSIKELPISFARICRLLHRKRFGLPEDEHPKQEGDPSTSASASASATAAPAAEEAPLAPNVQSQAPRESLALPAPTAETSSQQQRVKHASRPANTLVDVRDQPRKTLEGRMASSHPPLASPLAANAEGENSTTITKAATDINSMQTEIPGTAVTIDSRRTTWTMRPLRTRLRVQLALALVLATINVPPWLMFKGNTIVSVCAVEVQHQQWPAGGASVAQAGIDATERNTEERAPQQQQQQQQQRPLHVDPIMNPVSYTSLQSSITADADSKGPTDGTDTVATTADESIVSLDEGNRPGSEINPVPQDSSPSPSVTRRRVSNTYYASLSALPGTSEAVAQHQAVREALLALPGQVTIRHEFGADEDDVLNVISFKLQGVKDRLEAIAMLPGVIGIYPVRTRKRPKALPLGSLKLTRPSLESAHILTGIKMAQEKLGLTGKGIKVGIIDTGVDYKHPALGGCFGPGCKVAFGHDFVGDTYDNGVPEKDVPKPDKDPMDCAGHGTHVAGIVAARNDGAHALGLQRFVGVAPDATLGAYRVFGCDGEVGDDVLLAAMKAAYRDGMDIVNLSLGGSSSWPEEPFATACSAYIQKGMHIAIANGNDGEEGLFEDGAPATASGAVAVGSVDNTHFLGPAADLTWQSVNHNGQGTAAPGNNTVGRIGMAMGADSDDIPVMSFRTDITYVIHVPSNMADPKGCAAYHDAEFEGEDHVPRSHIIVLLLRGDCTFGDKAKNVFKAKLGGMLVYDTVPEQKPLGMAISGFNISAAGLSLEDATMILEAVKSKQSDSLTTVNSGFRLAARFTSADQVLKLASGGKISDFSSWGPDARLRYKPDIVTPGGMIYSTFPLAKGGFATLQGTSMASPYLAGIQALFLEKYGKTDPAKLLSILQSTAVPTIQPGSTTGLTSVFQQGGGLVSMERLFADDPPAILTPAVLYMNDTQYQKLDHEISFTNPSGSRTTRKWTALHRPAVSVNGFDDSHHYVPVNQSRIRISELGVGVVTMTPPELVLAPGAAGTVMIRIAPPTGLALQDRWLFSGYIEFQCQTDQGAPCASSLVSYGGMHGSLAGVPILNPALTYPAVQLNRYADSDEGSAKAKKANADSERQQDHHHPHSQQQEAGVLPKAKHSGKGQAKEDGKGDGPVHKSLYHDRSEQVTVGRDDDDWVQILVSVNFPTGLLTIEAESVCEDDDQDHPDDDGHSKIRLEVGGSGPSRFQIMTNDNEEELDETKDVVAPELEPLQGDEHLERIALLKARRERSQELAFMPSGLYMPYEGYSRVMMAPSTLDEVVRLHRKTEDSHMEHGKDKDSHMRHGKGKDSHIGHGKDEEQVLHRGSKVPLHKKKGGHKKDENKVDRHPRVTKDKKRPKTSGVDEHDKDKIQGIPTTPCVPRILGLIPSGFNPWTTRNDDAEGNTFQSFPWNGDLLLQNHEAVTEGDYHGPATPNGHAAGEGKEMEKDVDGRGKRKSHKKSASAKKDLTQDSRNLPNGRYRLIVKVLKPWGVHGRASDVERWSSPIIIIRRKN</sequence>
<feature type="active site" description="Charge relay system" evidence="7 8">
    <location>
        <position position="1560"/>
    </location>
</feature>
<dbReference type="PROSITE" id="PS50011">
    <property type="entry name" value="PROTEIN_KINASE_DOM"/>
    <property type="match status" value="1"/>
</dbReference>
<protein>
    <recommendedName>
        <fullName evidence="10">Protein kinase domain-containing protein</fullName>
    </recommendedName>
</protein>
<evidence type="ECO:0000256" key="3">
    <source>
        <dbReference type="ARBA" id="ARBA00022670"/>
    </source>
</evidence>
<dbReference type="Gene3D" id="3.50.30.30">
    <property type="match status" value="1"/>
</dbReference>
<dbReference type="InterPro" id="IPR050131">
    <property type="entry name" value="Peptidase_S8_subtilisin-like"/>
</dbReference>
<evidence type="ECO:0000259" key="10">
    <source>
        <dbReference type="PROSITE" id="PS50011"/>
    </source>
</evidence>
<accession>A0A9P8A3P7</accession>
<feature type="region of interest" description="Disordered" evidence="9">
    <location>
        <begin position="729"/>
        <end position="834"/>
    </location>
</feature>
<dbReference type="SUPFAM" id="SSF56112">
    <property type="entry name" value="Protein kinase-like (PK-like)"/>
    <property type="match status" value="1"/>
</dbReference>
<keyword evidence="6 8" id="KW-0720">Serine protease</keyword>
<feature type="region of interest" description="Disordered" evidence="9">
    <location>
        <begin position="1"/>
        <end position="189"/>
    </location>
</feature>
<dbReference type="InterPro" id="IPR034187">
    <property type="entry name" value="Peptidases_S8_5"/>
</dbReference>
<dbReference type="Gene3D" id="3.40.50.200">
    <property type="entry name" value="Peptidase S8/S53 domain"/>
    <property type="match status" value="2"/>
</dbReference>
<feature type="compositionally biased region" description="Low complexity" evidence="9">
    <location>
        <begin position="978"/>
        <end position="989"/>
    </location>
</feature>
<feature type="region of interest" description="Disordered" evidence="9">
    <location>
        <begin position="534"/>
        <end position="588"/>
    </location>
</feature>
<evidence type="ECO:0000256" key="1">
    <source>
        <dbReference type="ARBA" id="ARBA00011073"/>
    </source>
</evidence>
<feature type="compositionally biased region" description="Basic residues" evidence="9">
    <location>
        <begin position="2031"/>
        <end position="2044"/>
    </location>
</feature>
<organism evidence="11 12">
    <name type="scientific">Mortierella alpina</name>
    <name type="common">Oleaginous fungus</name>
    <name type="synonym">Mortierella renispora</name>
    <dbReference type="NCBI Taxonomy" id="64518"/>
    <lineage>
        <taxon>Eukaryota</taxon>
        <taxon>Fungi</taxon>
        <taxon>Fungi incertae sedis</taxon>
        <taxon>Mucoromycota</taxon>
        <taxon>Mortierellomycotina</taxon>
        <taxon>Mortierellomycetes</taxon>
        <taxon>Mortierellales</taxon>
        <taxon>Mortierellaceae</taxon>
        <taxon>Mortierella</taxon>
    </lineage>
</organism>
<dbReference type="Pfam" id="PF02225">
    <property type="entry name" value="PA"/>
    <property type="match status" value="1"/>
</dbReference>
<dbReference type="PANTHER" id="PTHR43806">
    <property type="entry name" value="PEPTIDASE S8"/>
    <property type="match status" value="1"/>
</dbReference>
<dbReference type="InterPro" id="IPR015500">
    <property type="entry name" value="Peptidase_S8_subtilisin-rel"/>
</dbReference>
<dbReference type="InterPro" id="IPR000209">
    <property type="entry name" value="Peptidase_S8/S53_dom"/>
</dbReference>
<evidence type="ECO:0000256" key="2">
    <source>
        <dbReference type="ARBA" id="ARBA00022512"/>
    </source>
</evidence>
<dbReference type="InterPro" id="IPR023827">
    <property type="entry name" value="Peptidase_S8_Asp-AS"/>
</dbReference>
<evidence type="ECO:0000256" key="7">
    <source>
        <dbReference type="PIRSR" id="PIRSR615500-1"/>
    </source>
</evidence>
<evidence type="ECO:0000256" key="4">
    <source>
        <dbReference type="ARBA" id="ARBA00022729"/>
    </source>
</evidence>
<dbReference type="EMBL" id="JAIFTL010000177">
    <property type="protein sequence ID" value="KAG9321881.1"/>
    <property type="molecule type" value="Genomic_DNA"/>
</dbReference>
<dbReference type="Gene3D" id="1.10.510.10">
    <property type="entry name" value="Transferase(Phosphotransferase) domain 1"/>
    <property type="match status" value="2"/>
</dbReference>
<feature type="compositionally biased region" description="Low complexity" evidence="9">
    <location>
        <begin position="1007"/>
        <end position="1018"/>
    </location>
</feature>
<dbReference type="InterPro" id="IPR003137">
    <property type="entry name" value="PA_domain"/>
</dbReference>
<feature type="compositionally biased region" description="Basic and acidic residues" evidence="9">
    <location>
        <begin position="802"/>
        <end position="812"/>
    </location>
</feature>
<dbReference type="PROSITE" id="PS00108">
    <property type="entry name" value="PROTEIN_KINASE_ST"/>
    <property type="match status" value="1"/>
</dbReference>
<dbReference type="Pfam" id="PF00069">
    <property type="entry name" value="Pkinase"/>
    <property type="match status" value="2"/>
</dbReference>
<feature type="compositionally biased region" description="Basic and acidic residues" evidence="9">
    <location>
        <begin position="1831"/>
        <end position="1852"/>
    </location>
</feature>
<feature type="compositionally biased region" description="Basic and acidic residues" evidence="9">
    <location>
        <begin position="1994"/>
        <end position="2029"/>
    </location>
</feature>
<dbReference type="SUPFAM" id="SSF52743">
    <property type="entry name" value="Subtilisin-like"/>
    <property type="match status" value="1"/>
</dbReference>
<dbReference type="GO" id="GO:0004672">
    <property type="term" value="F:protein kinase activity"/>
    <property type="evidence" value="ECO:0007669"/>
    <property type="project" value="InterPro"/>
</dbReference>
<dbReference type="PROSITE" id="PS00136">
    <property type="entry name" value="SUBTILASE_ASP"/>
    <property type="match status" value="1"/>
</dbReference>
<dbReference type="GO" id="GO:0005524">
    <property type="term" value="F:ATP binding"/>
    <property type="evidence" value="ECO:0007669"/>
    <property type="project" value="InterPro"/>
</dbReference>
<dbReference type="InterPro" id="IPR022398">
    <property type="entry name" value="Peptidase_S8_His-AS"/>
</dbReference>
<dbReference type="PANTHER" id="PTHR43806:SF66">
    <property type="entry name" value="SERIN ENDOPEPTIDASE"/>
    <property type="match status" value="1"/>
</dbReference>
<feature type="compositionally biased region" description="Polar residues" evidence="9">
    <location>
        <begin position="534"/>
        <end position="548"/>
    </location>
</feature>
<dbReference type="InterPro" id="IPR008271">
    <property type="entry name" value="Ser/Thr_kinase_AS"/>
</dbReference>
<keyword evidence="2" id="KW-0134">Cell wall</keyword>
<evidence type="ECO:0000256" key="5">
    <source>
        <dbReference type="ARBA" id="ARBA00022801"/>
    </source>
</evidence>
<feature type="compositionally biased region" description="Basic residues" evidence="9">
    <location>
        <begin position="2159"/>
        <end position="2169"/>
    </location>
</feature>
<feature type="active site" description="Charge relay system" evidence="7 8">
    <location>
        <position position="1151"/>
    </location>
</feature>
<evidence type="ECO:0000313" key="12">
    <source>
        <dbReference type="Proteomes" id="UP000717515"/>
    </source>
</evidence>
<keyword evidence="4" id="KW-0732">Signal</keyword>
<dbReference type="PROSITE" id="PS51892">
    <property type="entry name" value="SUBTILASE"/>
    <property type="match status" value="1"/>
</dbReference>
<name>A0A9P8A3P7_MORAP</name>
<feature type="compositionally biased region" description="Basic and acidic residues" evidence="9">
    <location>
        <begin position="2068"/>
        <end position="2077"/>
    </location>
</feature>
<keyword evidence="3 8" id="KW-0645">Protease</keyword>
<feature type="compositionally biased region" description="Polar residues" evidence="9">
    <location>
        <begin position="555"/>
        <end position="570"/>
    </location>
</feature>
<dbReference type="InterPro" id="IPR000719">
    <property type="entry name" value="Prot_kinase_dom"/>
</dbReference>
<dbReference type="SMART" id="SM00220">
    <property type="entry name" value="S_TKc"/>
    <property type="match status" value="1"/>
</dbReference>
<dbReference type="GO" id="GO:0005615">
    <property type="term" value="C:extracellular space"/>
    <property type="evidence" value="ECO:0007669"/>
    <property type="project" value="TreeGrafter"/>
</dbReference>
<evidence type="ECO:0000256" key="9">
    <source>
        <dbReference type="SAM" id="MobiDB-lite"/>
    </source>
</evidence>
<feature type="active site" description="Charge relay system" evidence="7 8">
    <location>
        <position position="1204"/>
    </location>
</feature>
<feature type="compositionally biased region" description="Polar residues" evidence="9">
    <location>
        <begin position="405"/>
        <end position="424"/>
    </location>
</feature>
<feature type="compositionally biased region" description="Polar residues" evidence="9">
    <location>
        <begin position="54"/>
        <end position="70"/>
    </location>
</feature>
<feature type="compositionally biased region" description="Basic and acidic residues" evidence="9">
    <location>
        <begin position="101"/>
        <end position="110"/>
    </location>
</feature>
<keyword evidence="5 8" id="KW-0378">Hydrolase</keyword>
<feature type="compositionally biased region" description="Basic and acidic residues" evidence="9">
    <location>
        <begin position="2045"/>
        <end position="2058"/>
    </location>
</feature>
<feature type="compositionally biased region" description="Basic and acidic residues" evidence="9">
    <location>
        <begin position="31"/>
        <end position="50"/>
    </location>
</feature>
<feature type="region of interest" description="Disordered" evidence="9">
    <location>
        <begin position="1994"/>
        <end position="2091"/>
    </location>
</feature>
<feature type="region of interest" description="Disordered" evidence="9">
    <location>
        <begin position="394"/>
        <end position="453"/>
    </location>
</feature>